<geneLocation type="plasmid" evidence="8">
    <name>II</name>
</geneLocation>
<dbReference type="HOGENOM" id="CLU_055629_1_0_5"/>
<dbReference type="RefSeq" id="WP_041365379.1">
    <property type="nucleotide sequence ID" value="NZ_HG938354.1"/>
</dbReference>
<evidence type="ECO:0000256" key="2">
    <source>
        <dbReference type="ARBA" id="ARBA00022691"/>
    </source>
</evidence>
<protein>
    <submittedName>
        <fullName evidence="7">His-Xaa-Ser repeat-associated downstream radical SAM protein</fullName>
    </submittedName>
</protein>
<accession>A0A068T041</accession>
<evidence type="ECO:0000256" key="4">
    <source>
        <dbReference type="ARBA" id="ARBA00023004"/>
    </source>
</evidence>
<keyword evidence="5" id="KW-0411">Iron-sulfur</keyword>
<dbReference type="PATRIC" id="fig|1028800.3.peg.5735"/>
<dbReference type="KEGG" id="ngg:RG540_PA11070"/>
<keyword evidence="7" id="KW-0614">Plasmid</keyword>
<dbReference type="EMBL" id="HG938354">
    <property type="protein sequence ID" value="CDN51783.1"/>
    <property type="molecule type" value="Genomic_DNA"/>
</dbReference>
<dbReference type="GO" id="GO:0003824">
    <property type="term" value="F:catalytic activity"/>
    <property type="evidence" value="ECO:0007669"/>
    <property type="project" value="InterPro"/>
</dbReference>
<keyword evidence="8" id="KW-1185">Reference proteome</keyword>
<evidence type="ECO:0000256" key="5">
    <source>
        <dbReference type="ARBA" id="ARBA00023014"/>
    </source>
</evidence>
<dbReference type="InterPro" id="IPR024032">
    <property type="entry name" value="rSAM_paired_HxsC"/>
</dbReference>
<keyword evidence="4" id="KW-0408">Iron</keyword>
<dbReference type="SUPFAM" id="SSF102114">
    <property type="entry name" value="Radical SAM enzymes"/>
    <property type="match status" value="1"/>
</dbReference>
<feature type="domain" description="Radical SAM core" evidence="6">
    <location>
        <begin position="82"/>
        <end position="300"/>
    </location>
</feature>
<name>A0A068T041_NEOGA</name>
<evidence type="ECO:0000313" key="8">
    <source>
        <dbReference type="Proteomes" id="UP000028181"/>
    </source>
</evidence>
<dbReference type="GeneID" id="24260370"/>
<dbReference type="OrthoDB" id="4501241at2"/>
<dbReference type="PROSITE" id="PS51918">
    <property type="entry name" value="RADICAL_SAM"/>
    <property type="match status" value="1"/>
</dbReference>
<dbReference type="InterPro" id="IPR013785">
    <property type="entry name" value="Aldolase_TIM"/>
</dbReference>
<gene>
    <name evidence="7" type="ORF">RG540_PA11070</name>
</gene>
<organism evidence="7 8">
    <name type="scientific">Neorhizobium galegae bv. orientalis str. HAMBI 540</name>
    <dbReference type="NCBI Taxonomy" id="1028800"/>
    <lineage>
        <taxon>Bacteria</taxon>
        <taxon>Pseudomonadati</taxon>
        <taxon>Pseudomonadota</taxon>
        <taxon>Alphaproteobacteria</taxon>
        <taxon>Hyphomicrobiales</taxon>
        <taxon>Rhizobiaceae</taxon>
        <taxon>Rhizobium/Agrobacterium group</taxon>
        <taxon>Neorhizobium</taxon>
    </lineage>
</organism>
<dbReference type="eggNOG" id="COG0535">
    <property type="taxonomic scope" value="Bacteria"/>
</dbReference>
<evidence type="ECO:0000256" key="1">
    <source>
        <dbReference type="ARBA" id="ARBA00001966"/>
    </source>
</evidence>
<dbReference type="SFLD" id="SFLDS00029">
    <property type="entry name" value="Radical_SAM"/>
    <property type="match status" value="1"/>
</dbReference>
<dbReference type="SFLD" id="SFLDG01103">
    <property type="entry name" value="Uncharacterised_Radical_SAM_Su"/>
    <property type="match status" value="1"/>
</dbReference>
<reference evidence="8" key="1">
    <citation type="journal article" date="2014" name="BMC Genomics">
        <title>Genome sequencing of two Neorhizobium galegae strains reveals a noeT gene responsible for the unusual acetylation of the nodulation factors.</title>
        <authorList>
            <person name="Osterman J."/>
            <person name="Marsh J."/>
            <person name="Laine P.K."/>
            <person name="Zeng Z."/>
            <person name="Alatalo E."/>
            <person name="Sullivan J.T."/>
            <person name="Young J.P."/>
            <person name="Thomas-Oates J."/>
            <person name="Paulin L."/>
            <person name="Lindstrom K."/>
        </authorList>
    </citation>
    <scope>NUCLEOTIDE SEQUENCE [LARGE SCALE GENOMIC DNA]</scope>
    <source>
        <strain evidence="8">HAMBI 540</strain>
    </source>
</reference>
<dbReference type="AlphaFoldDB" id="A0A068T041"/>
<dbReference type="Pfam" id="PF04055">
    <property type="entry name" value="Radical_SAM"/>
    <property type="match status" value="1"/>
</dbReference>
<dbReference type="Gene3D" id="3.20.20.70">
    <property type="entry name" value="Aldolase class I"/>
    <property type="match status" value="1"/>
</dbReference>
<keyword evidence="3" id="KW-0479">Metal-binding</keyword>
<sequence length="362" mass="40616">MIDLRLKVDPLPIVEPLVVRLLDQPVDNRTEHDAIILDIDGDRREYEYHGFSFTVHARPHESLDGDVLLVLPGQASAHRLIRANSNHNTFLVTEQCDQLCVMCSQPPKKYHFDLFDQLAVAASLAPRDAMIGISGGEPLLHKERLFQMLFAVSASRPDLRFHILTNAQHFEPQDAERLVALGSDRILWGVPLYSANPKTHDRIVGKEGAFASLEPGLATLMRAGASVELRTVVLQQNWEDLIGVAEFIATRLGFISVWAIMQLERIGYGRMNWASSFKDTSADFEQAARAIDIAAARGLKAWLYNFPLCSVPQDYRGYAPSTISDWKRKYLDFCDGCGARETCGGFFQWYDHKEGFNGLGPI</sequence>
<dbReference type="GO" id="GO:0051536">
    <property type="term" value="F:iron-sulfur cluster binding"/>
    <property type="evidence" value="ECO:0007669"/>
    <property type="project" value="UniProtKB-KW"/>
</dbReference>
<proteinExistence type="predicted"/>
<keyword evidence="2" id="KW-0949">S-adenosyl-L-methionine</keyword>
<dbReference type="InterPro" id="IPR007197">
    <property type="entry name" value="rSAM"/>
</dbReference>
<dbReference type="GO" id="GO:0046872">
    <property type="term" value="F:metal ion binding"/>
    <property type="evidence" value="ECO:0007669"/>
    <property type="project" value="UniProtKB-KW"/>
</dbReference>
<dbReference type="InterPro" id="IPR058240">
    <property type="entry name" value="rSAM_sf"/>
</dbReference>
<comment type="cofactor">
    <cofactor evidence="1">
        <name>[4Fe-4S] cluster</name>
        <dbReference type="ChEBI" id="CHEBI:49883"/>
    </cofactor>
</comment>
<evidence type="ECO:0000256" key="3">
    <source>
        <dbReference type="ARBA" id="ARBA00022723"/>
    </source>
</evidence>
<dbReference type="Proteomes" id="UP000028181">
    <property type="component" value="Plasmid pHAMBI540a"/>
</dbReference>
<dbReference type="InterPro" id="IPR050377">
    <property type="entry name" value="Radical_SAM_PqqE_MftC-like"/>
</dbReference>
<dbReference type="PANTHER" id="PTHR11228">
    <property type="entry name" value="RADICAL SAM DOMAIN PROTEIN"/>
    <property type="match status" value="1"/>
</dbReference>
<evidence type="ECO:0000259" key="6">
    <source>
        <dbReference type="PROSITE" id="PS51918"/>
    </source>
</evidence>
<dbReference type="SFLD" id="SFLDG01067">
    <property type="entry name" value="SPASM/twitch_domain_containing"/>
    <property type="match status" value="1"/>
</dbReference>
<evidence type="ECO:0000313" key="7">
    <source>
        <dbReference type="EMBL" id="CDN51783.1"/>
    </source>
</evidence>
<dbReference type="NCBIfam" id="TIGR03977">
    <property type="entry name" value="rSAM_pair_HxsC"/>
    <property type="match status" value="1"/>
</dbReference>
<dbReference type="PANTHER" id="PTHR11228:SF7">
    <property type="entry name" value="PQQA PEPTIDE CYCLASE"/>
    <property type="match status" value="1"/>
</dbReference>
<dbReference type="CDD" id="cd01335">
    <property type="entry name" value="Radical_SAM"/>
    <property type="match status" value="1"/>
</dbReference>